<reference evidence="2 3" key="1">
    <citation type="submission" date="2024-02" db="EMBL/GenBank/DDBJ databases">
        <title>Discinaceae phylogenomics.</title>
        <authorList>
            <person name="Dirks A.C."/>
            <person name="James T.Y."/>
        </authorList>
    </citation>
    <scope>NUCLEOTIDE SEQUENCE [LARGE SCALE GENOMIC DNA]</scope>
    <source>
        <strain evidence="2 3">ACD0624</strain>
    </source>
</reference>
<feature type="region of interest" description="Disordered" evidence="1">
    <location>
        <begin position="449"/>
        <end position="477"/>
    </location>
</feature>
<dbReference type="EMBL" id="JBBBZM010000023">
    <property type="protein sequence ID" value="KAL0638325.1"/>
    <property type="molecule type" value="Genomic_DNA"/>
</dbReference>
<gene>
    <name evidence="2" type="ORF">Q9L58_002628</name>
</gene>
<feature type="region of interest" description="Disordered" evidence="1">
    <location>
        <begin position="85"/>
        <end position="107"/>
    </location>
</feature>
<accession>A0ABR3GQZ5</accession>
<protein>
    <submittedName>
        <fullName evidence="2">Uncharacterized protein</fullName>
    </submittedName>
</protein>
<proteinExistence type="predicted"/>
<evidence type="ECO:0000256" key="1">
    <source>
        <dbReference type="SAM" id="MobiDB-lite"/>
    </source>
</evidence>
<organism evidence="2 3">
    <name type="scientific">Discina gigas</name>
    <dbReference type="NCBI Taxonomy" id="1032678"/>
    <lineage>
        <taxon>Eukaryota</taxon>
        <taxon>Fungi</taxon>
        <taxon>Dikarya</taxon>
        <taxon>Ascomycota</taxon>
        <taxon>Pezizomycotina</taxon>
        <taxon>Pezizomycetes</taxon>
        <taxon>Pezizales</taxon>
        <taxon>Discinaceae</taxon>
        <taxon>Discina</taxon>
    </lineage>
</organism>
<dbReference type="Proteomes" id="UP001447188">
    <property type="component" value="Unassembled WGS sequence"/>
</dbReference>
<sequence length="477" mass="51725">MFGFSNNSSSSSTLQAELSNRQEVNNELLDKIIALQAERQLARERELALLELLSFYRKDLLEKASISTGGVVVIPEIVRTSPTTVKSSDAYGSLPSDGSSSRHWSPVQSESAAEEGYLFEGFEALRALLALSATPTVLSLFQTTSQAEAYQVSATNLGQISDLVSRFVTDAATLRGCCVRSQDELVPEVLESFMADATSTLDQFMDPSQADPEHPMELSFIFHGLLGTMKMLCQQSWCLGPQSNGCLHTLSPKMDGRLAVTLVHPGGAWKDLQRCLFFGLKGATMLEGDIFTLVGMAHIREPQSHEFLDDAGWAAVFRDTNVLDIFWKAPGDSDFIQDHQPEETDQFVHGLAHSEDDASGASLASEAGGDTSSVYEALEQAEEVLARLDFIDDGGVPALEQAEAALAELDLYSQRRGGYQYLRAGEGTNASLRSASFITASEGLGCDSPEPPKCPYPFLKRGDGLRRRGRSSAGNKA</sequence>
<keyword evidence="3" id="KW-1185">Reference proteome</keyword>
<feature type="compositionally biased region" description="Polar residues" evidence="1">
    <location>
        <begin position="96"/>
        <end position="107"/>
    </location>
</feature>
<evidence type="ECO:0000313" key="2">
    <source>
        <dbReference type="EMBL" id="KAL0638325.1"/>
    </source>
</evidence>
<name>A0ABR3GQZ5_9PEZI</name>
<evidence type="ECO:0000313" key="3">
    <source>
        <dbReference type="Proteomes" id="UP001447188"/>
    </source>
</evidence>
<comment type="caution">
    <text evidence="2">The sequence shown here is derived from an EMBL/GenBank/DDBJ whole genome shotgun (WGS) entry which is preliminary data.</text>
</comment>